<dbReference type="InterPro" id="IPR001851">
    <property type="entry name" value="ABC_transp_permease"/>
</dbReference>
<dbReference type="GO" id="GO:0005886">
    <property type="term" value="C:plasma membrane"/>
    <property type="evidence" value="ECO:0007669"/>
    <property type="project" value="UniProtKB-SubCell"/>
</dbReference>
<feature type="transmembrane region" description="Helical" evidence="6">
    <location>
        <begin position="153"/>
        <end position="171"/>
    </location>
</feature>
<keyword evidence="4 6" id="KW-1133">Transmembrane helix</keyword>
<feature type="transmembrane region" description="Helical" evidence="6">
    <location>
        <begin position="70"/>
        <end position="88"/>
    </location>
</feature>
<evidence type="ECO:0000256" key="5">
    <source>
        <dbReference type="ARBA" id="ARBA00023136"/>
    </source>
</evidence>
<sequence>MANKQENRMPKTFRRISALFKEGTWLPVIAVLLGLASGALIMLLGSYNPLTAYQSLLTRSFGDMYNFGEMIRQVTPLIFTGLAVAFAFRTGLFNIGAEGQFIIGAMAGIYVGVFWHLPWGLHAVAAVAAGALAGGIWGGIAGYLKAARGVHEVISTIMLNWIALYLVNYLTKRFMLEPGQMRSRTAQESAWLSADWLSGLFEHARIHFGILIGLGCAVVFYIVLLQTKLGFELRAVGLNPHASEYAGIKVKQSMIAAMFGSGMFAGLGGAAEMLGVYHYLSVEAAFRGYGFLGLAVALIGRNTALGTVLSAFLLGALTYGAPGMKFGAGVPEELIDIVIAMVIFFVAAAGIITAMLRLLSGRRRKKEAA</sequence>
<comment type="caution">
    <text evidence="7">The sequence shown here is derived from an EMBL/GenBank/DDBJ whole genome shotgun (WGS) entry which is preliminary data.</text>
</comment>
<keyword evidence="3 6" id="KW-0812">Transmembrane</keyword>
<feature type="transmembrane region" description="Helical" evidence="6">
    <location>
        <begin position="253"/>
        <end position="271"/>
    </location>
</feature>
<protein>
    <submittedName>
        <fullName evidence="7">Putative ABC transporter permease protein YufP</fullName>
    </submittedName>
</protein>
<keyword evidence="2" id="KW-1003">Cell membrane</keyword>
<feature type="transmembrane region" description="Helical" evidence="6">
    <location>
        <begin position="123"/>
        <end position="144"/>
    </location>
</feature>
<dbReference type="PANTHER" id="PTHR47089:SF1">
    <property type="entry name" value="GUANOSINE ABC TRANSPORTER PERMEASE PROTEIN NUPP"/>
    <property type="match status" value="1"/>
</dbReference>
<evidence type="ECO:0000256" key="4">
    <source>
        <dbReference type="ARBA" id="ARBA00022989"/>
    </source>
</evidence>
<comment type="subcellular location">
    <subcellularLocation>
        <location evidence="1">Cell membrane</location>
        <topology evidence="1">Multi-pass membrane protein</topology>
    </subcellularLocation>
</comment>
<dbReference type="Proteomes" id="UP000677918">
    <property type="component" value="Unassembled WGS sequence"/>
</dbReference>
<feature type="transmembrane region" description="Helical" evidence="6">
    <location>
        <begin position="100"/>
        <end position="117"/>
    </location>
</feature>
<keyword evidence="8" id="KW-1185">Reference proteome</keyword>
<dbReference type="CDD" id="cd06580">
    <property type="entry name" value="TM_PBP1_transp_TpRbsC_like"/>
    <property type="match status" value="1"/>
</dbReference>
<evidence type="ECO:0000256" key="6">
    <source>
        <dbReference type="SAM" id="Phobius"/>
    </source>
</evidence>
<organism evidence="7 8">
    <name type="scientific">Xylanibacillus composti</name>
    <dbReference type="NCBI Taxonomy" id="1572762"/>
    <lineage>
        <taxon>Bacteria</taxon>
        <taxon>Bacillati</taxon>
        <taxon>Bacillota</taxon>
        <taxon>Bacilli</taxon>
        <taxon>Bacillales</taxon>
        <taxon>Paenibacillaceae</taxon>
        <taxon>Xylanibacillus</taxon>
    </lineage>
</organism>
<feature type="transmembrane region" description="Helical" evidence="6">
    <location>
        <begin position="24"/>
        <end position="50"/>
    </location>
</feature>
<evidence type="ECO:0000256" key="1">
    <source>
        <dbReference type="ARBA" id="ARBA00004651"/>
    </source>
</evidence>
<feature type="transmembrane region" description="Helical" evidence="6">
    <location>
        <begin position="334"/>
        <end position="356"/>
    </location>
</feature>
<feature type="transmembrane region" description="Helical" evidence="6">
    <location>
        <begin position="277"/>
        <end position="297"/>
    </location>
</feature>
<gene>
    <name evidence="7" type="primary">yufP</name>
    <name evidence="7" type="ORF">XYCOK13_16640</name>
</gene>
<dbReference type="GO" id="GO:0022857">
    <property type="term" value="F:transmembrane transporter activity"/>
    <property type="evidence" value="ECO:0007669"/>
    <property type="project" value="InterPro"/>
</dbReference>
<feature type="transmembrane region" description="Helical" evidence="6">
    <location>
        <begin position="206"/>
        <end position="224"/>
    </location>
</feature>
<name>A0A8J4M274_9BACL</name>
<evidence type="ECO:0000313" key="8">
    <source>
        <dbReference type="Proteomes" id="UP000677918"/>
    </source>
</evidence>
<keyword evidence="5 6" id="KW-0472">Membrane</keyword>
<dbReference type="RefSeq" id="WP_373314357.1">
    <property type="nucleotide sequence ID" value="NZ_BOVK01000018.1"/>
</dbReference>
<proteinExistence type="predicted"/>
<evidence type="ECO:0000313" key="7">
    <source>
        <dbReference type="EMBL" id="GIQ68840.1"/>
    </source>
</evidence>
<feature type="transmembrane region" description="Helical" evidence="6">
    <location>
        <begin position="304"/>
        <end position="322"/>
    </location>
</feature>
<dbReference type="EMBL" id="BOVK01000018">
    <property type="protein sequence ID" value="GIQ68840.1"/>
    <property type="molecule type" value="Genomic_DNA"/>
</dbReference>
<reference evidence="7" key="1">
    <citation type="submission" date="2021-04" db="EMBL/GenBank/DDBJ databases">
        <title>Draft genome sequence of Xylanibacillus composti strain K13.</title>
        <authorList>
            <person name="Uke A."/>
            <person name="Chhe C."/>
            <person name="Baramee S."/>
            <person name="Kosugi A."/>
        </authorList>
    </citation>
    <scope>NUCLEOTIDE SEQUENCE</scope>
    <source>
        <strain evidence="7">K13</strain>
    </source>
</reference>
<dbReference type="Pfam" id="PF02653">
    <property type="entry name" value="BPD_transp_2"/>
    <property type="match status" value="1"/>
</dbReference>
<evidence type="ECO:0000256" key="3">
    <source>
        <dbReference type="ARBA" id="ARBA00022692"/>
    </source>
</evidence>
<accession>A0A8J4M274</accession>
<dbReference type="PANTHER" id="PTHR47089">
    <property type="entry name" value="ABC TRANSPORTER, PERMEASE PROTEIN"/>
    <property type="match status" value="1"/>
</dbReference>
<dbReference type="AlphaFoldDB" id="A0A8J4M274"/>
<evidence type="ECO:0000256" key="2">
    <source>
        <dbReference type="ARBA" id="ARBA00022475"/>
    </source>
</evidence>